<proteinExistence type="predicted"/>
<gene>
    <name evidence="1" type="ORF">dsmv_0874</name>
</gene>
<evidence type="ECO:0000313" key="2">
    <source>
        <dbReference type="Proteomes" id="UP000014977"/>
    </source>
</evidence>
<reference evidence="1 2" key="1">
    <citation type="journal article" date="2013" name="Genome Announc.">
        <title>Draft genome sequences for three mercury-methylating, sulfate-reducing bacteria.</title>
        <authorList>
            <person name="Brown S.D."/>
            <person name="Hurt R.A.Jr."/>
            <person name="Gilmour C.C."/>
            <person name="Elias D.A."/>
        </authorList>
    </citation>
    <scope>NUCLEOTIDE SEQUENCE [LARGE SCALE GENOMIC DNA]</scope>
    <source>
        <strain evidence="1 2">DSM 2059</strain>
    </source>
</reference>
<dbReference type="AlphaFoldDB" id="S7T7D7"/>
<sequence length="254" mass="29099">MSYTTIKHSVTVVKPKLVPPNTLSIAECEVFTSRFDEENGLPDGLSVSQKGNIQIKLKVSVVCVLNGRSADISDDIYHGEYNGLEFIDYLVVETKNENKFAVNKSKKILRGILACKYGVQVNSKDPEVQKKLILHIGDIYCLDRTLFPCSLNVFGDRNTIDKIVDPSHPRWEEFMDRGREVLSWRYYEGPRHASGRPLNDQELAEKFPALYQWRQEIKQNNEALRRYRAMEREFEDGSKLLYIGSGGEDGFMVL</sequence>
<accession>S7T7D7</accession>
<comment type="caution">
    <text evidence="1">The sequence shown here is derived from an EMBL/GenBank/DDBJ whole genome shotgun (WGS) entry which is preliminary data.</text>
</comment>
<organism evidence="1 2">
    <name type="scientific">Desulfococcus multivorans DSM 2059</name>
    <dbReference type="NCBI Taxonomy" id="1121405"/>
    <lineage>
        <taxon>Bacteria</taxon>
        <taxon>Pseudomonadati</taxon>
        <taxon>Thermodesulfobacteriota</taxon>
        <taxon>Desulfobacteria</taxon>
        <taxon>Desulfobacterales</taxon>
        <taxon>Desulfococcaceae</taxon>
        <taxon>Desulfococcus</taxon>
    </lineage>
</organism>
<name>S7T7D7_DESML</name>
<dbReference type="RefSeq" id="WP_020878646.1">
    <property type="nucleotide sequence ID" value="NZ_ATHJ01000138.1"/>
</dbReference>
<dbReference type="Proteomes" id="UP000014977">
    <property type="component" value="Unassembled WGS sequence"/>
</dbReference>
<keyword evidence="2" id="KW-1185">Reference proteome</keyword>
<evidence type="ECO:0000313" key="1">
    <source>
        <dbReference type="EMBL" id="EPR32501.1"/>
    </source>
</evidence>
<protein>
    <submittedName>
        <fullName evidence="1">Uncharacterized protein</fullName>
    </submittedName>
</protein>
<dbReference type="EMBL" id="ATHJ01000138">
    <property type="protein sequence ID" value="EPR32501.1"/>
    <property type="molecule type" value="Genomic_DNA"/>
</dbReference>